<protein>
    <recommendedName>
        <fullName evidence="1">Probable queuosine precursor transporter</fullName>
        <shortName evidence="1">Q precursor transporter</shortName>
    </recommendedName>
</protein>
<keyword evidence="1" id="KW-0813">Transport</keyword>
<dbReference type="GO" id="GO:0005886">
    <property type="term" value="C:plasma membrane"/>
    <property type="evidence" value="ECO:0007669"/>
    <property type="project" value="UniProtKB-SubCell"/>
</dbReference>
<evidence type="ECO:0000313" key="3">
    <source>
        <dbReference type="Proteomes" id="UP000712007"/>
    </source>
</evidence>
<dbReference type="EMBL" id="JADIMV010000134">
    <property type="protein sequence ID" value="MBO8440541.1"/>
    <property type="molecule type" value="Genomic_DNA"/>
</dbReference>
<sequence length="230" mass="25716">MKRSYSAFFLMLAIVCSVCLVISNILAVKQFDIHLPWLTLTSTAGLLIFPLSYIINDCICEVWGYRNMRLVIWMSFATNLLAVVMFQLSVALPPSPHWTAMQEGYAATLAQTPRIMLASLAGFLVGSFLNALIMSKMKLRQRGRHFWLRAVVSSLIGEAGDTLVFTCLGFIGVIPIGTVFVIVATETVLKTAYEVLILPVTTLVVRYVKRRENEDIYDEGISYNPFSFKG</sequence>
<dbReference type="InterPro" id="IPR003744">
    <property type="entry name" value="YhhQ"/>
</dbReference>
<comment type="subcellular location">
    <subcellularLocation>
        <location evidence="1">Cell membrane</location>
        <topology evidence="1">Multi-pass membrane protein</topology>
    </subcellularLocation>
</comment>
<accession>A0A940DLC2</accession>
<comment type="similarity">
    <text evidence="1">Belongs to the vitamin uptake transporter (VUT/ECF) (TC 2.A.88) family. Q precursor transporter subfamily.</text>
</comment>
<dbReference type="Pfam" id="PF02592">
    <property type="entry name" value="Vut_1"/>
    <property type="match status" value="1"/>
</dbReference>
<evidence type="ECO:0000256" key="1">
    <source>
        <dbReference type="HAMAP-Rule" id="MF_02088"/>
    </source>
</evidence>
<name>A0A940DLC2_9BACT</name>
<keyword evidence="1" id="KW-1003">Cell membrane</keyword>
<reference evidence="2" key="1">
    <citation type="submission" date="2020-10" db="EMBL/GenBank/DDBJ databases">
        <authorList>
            <person name="Gilroy R."/>
        </authorList>
    </citation>
    <scope>NUCLEOTIDE SEQUENCE</scope>
    <source>
        <strain evidence="2">3924</strain>
    </source>
</reference>
<comment type="caution">
    <text evidence="2">The sequence shown here is derived from an EMBL/GenBank/DDBJ whole genome shotgun (WGS) entry which is preliminary data.</text>
</comment>
<comment type="function">
    <text evidence="1">Involved in the import of queuosine (Q) precursors, required for Q precursor salvage.</text>
</comment>
<dbReference type="Proteomes" id="UP000712007">
    <property type="component" value="Unassembled WGS sequence"/>
</dbReference>
<dbReference type="AlphaFoldDB" id="A0A940DLC2"/>
<dbReference type="HAMAP" id="MF_02088">
    <property type="entry name" value="Q_prec_transport"/>
    <property type="match status" value="1"/>
</dbReference>
<organism evidence="2 3">
    <name type="scientific">Candidatus Aphodosoma intestinipullorum</name>
    <dbReference type="NCBI Taxonomy" id="2840674"/>
    <lineage>
        <taxon>Bacteria</taxon>
        <taxon>Pseudomonadati</taxon>
        <taxon>Bacteroidota</taxon>
        <taxon>Bacteroidia</taxon>
        <taxon>Bacteroidales</taxon>
        <taxon>Candidatus Aphodosoma</taxon>
    </lineage>
</organism>
<feature type="transmembrane region" description="Helical" evidence="1">
    <location>
        <begin position="71"/>
        <end position="92"/>
    </location>
</feature>
<feature type="transmembrane region" description="Helical" evidence="1">
    <location>
        <begin position="112"/>
        <end position="134"/>
    </location>
</feature>
<dbReference type="GO" id="GO:0022857">
    <property type="term" value="F:transmembrane transporter activity"/>
    <property type="evidence" value="ECO:0007669"/>
    <property type="project" value="UniProtKB-UniRule"/>
</dbReference>
<feature type="transmembrane region" description="Helical" evidence="1">
    <location>
        <begin position="37"/>
        <end position="59"/>
    </location>
</feature>
<keyword evidence="1" id="KW-0472">Membrane</keyword>
<keyword evidence="1" id="KW-0812">Transmembrane</keyword>
<gene>
    <name evidence="2" type="ORF">IAC51_07815</name>
</gene>
<feature type="transmembrane region" description="Helical" evidence="1">
    <location>
        <begin position="163"/>
        <end position="185"/>
    </location>
</feature>
<dbReference type="NCBIfam" id="TIGR00697">
    <property type="entry name" value="queuosine precursor transporter"/>
    <property type="match status" value="1"/>
</dbReference>
<dbReference type="PANTHER" id="PTHR34300:SF2">
    <property type="entry name" value="QUEUOSINE PRECURSOR TRANSPORTER-RELATED"/>
    <property type="match status" value="1"/>
</dbReference>
<dbReference type="PANTHER" id="PTHR34300">
    <property type="entry name" value="QUEUOSINE PRECURSOR TRANSPORTER-RELATED"/>
    <property type="match status" value="1"/>
</dbReference>
<evidence type="ECO:0000313" key="2">
    <source>
        <dbReference type="EMBL" id="MBO8440541.1"/>
    </source>
</evidence>
<keyword evidence="1" id="KW-1133">Transmembrane helix</keyword>
<proteinExistence type="inferred from homology"/>
<reference evidence="2" key="2">
    <citation type="journal article" date="2021" name="PeerJ">
        <title>Extensive microbial diversity within the chicken gut microbiome revealed by metagenomics and culture.</title>
        <authorList>
            <person name="Gilroy R."/>
            <person name="Ravi A."/>
            <person name="Getino M."/>
            <person name="Pursley I."/>
            <person name="Horton D.L."/>
            <person name="Alikhan N.F."/>
            <person name="Baker D."/>
            <person name="Gharbi K."/>
            <person name="Hall N."/>
            <person name="Watson M."/>
            <person name="Adriaenssens E.M."/>
            <person name="Foster-Nyarko E."/>
            <person name="Jarju S."/>
            <person name="Secka A."/>
            <person name="Antonio M."/>
            <person name="Oren A."/>
            <person name="Chaudhuri R.R."/>
            <person name="La Ragione R."/>
            <person name="Hildebrand F."/>
            <person name="Pallen M.J."/>
        </authorList>
    </citation>
    <scope>NUCLEOTIDE SEQUENCE</scope>
    <source>
        <strain evidence="2">3924</strain>
    </source>
</reference>